<dbReference type="OrthoDB" id="7862257at2"/>
<dbReference type="STRING" id="1123501.Wenmar_02501"/>
<organism evidence="1 2">
    <name type="scientific">Wenxinia marina DSM 24838</name>
    <dbReference type="NCBI Taxonomy" id="1123501"/>
    <lineage>
        <taxon>Bacteria</taxon>
        <taxon>Pseudomonadati</taxon>
        <taxon>Pseudomonadota</taxon>
        <taxon>Alphaproteobacteria</taxon>
        <taxon>Rhodobacterales</taxon>
        <taxon>Roseobacteraceae</taxon>
        <taxon>Wenxinia</taxon>
    </lineage>
</organism>
<gene>
    <name evidence="1" type="ORF">Wenmar_02501</name>
</gene>
<reference evidence="1 2" key="1">
    <citation type="submission" date="2013-01" db="EMBL/GenBank/DDBJ databases">
        <authorList>
            <person name="Fiebig A."/>
            <person name="Goeker M."/>
            <person name="Klenk H.-P.P."/>
        </authorList>
    </citation>
    <scope>NUCLEOTIDE SEQUENCE [LARGE SCALE GENOMIC DNA]</scope>
    <source>
        <strain evidence="1 2">DSM 24838</strain>
    </source>
</reference>
<proteinExistence type="predicted"/>
<protein>
    <submittedName>
        <fullName evidence="1">Uncharacterized protein</fullName>
    </submittedName>
</protein>
<sequence length="130" mass="14128">MDWDEADLFTVPLLDGSFGLGQVCEVLEDGALVLLTDRRGTVGGPVGVSEITSLVRVPRDPLDTGQWKVETFVALPRPRSAIESRYAADGVQDPAVVEAFLSAWHGLLPWDYFPAGVFDGLLYRGRARPG</sequence>
<accession>A0A0D0Q2M0</accession>
<dbReference type="EMBL" id="AONG01000012">
    <property type="protein sequence ID" value="KIQ68774.1"/>
    <property type="molecule type" value="Genomic_DNA"/>
</dbReference>
<evidence type="ECO:0000313" key="2">
    <source>
        <dbReference type="Proteomes" id="UP000035100"/>
    </source>
</evidence>
<evidence type="ECO:0000313" key="1">
    <source>
        <dbReference type="EMBL" id="KIQ68774.1"/>
    </source>
</evidence>
<keyword evidence="2" id="KW-1185">Reference proteome</keyword>
<dbReference type="RefSeq" id="WP_018301408.1">
    <property type="nucleotide sequence ID" value="NZ_KB902277.1"/>
</dbReference>
<dbReference type="Proteomes" id="UP000035100">
    <property type="component" value="Unassembled WGS sequence"/>
</dbReference>
<comment type="caution">
    <text evidence="1">The sequence shown here is derived from an EMBL/GenBank/DDBJ whole genome shotgun (WGS) entry which is preliminary data.</text>
</comment>
<dbReference type="eggNOG" id="ENOG5033NK9">
    <property type="taxonomic scope" value="Bacteria"/>
</dbReference>
<dbReference type="AlphaFoldDB" id="A0A0D0Q2M0"/>
<name>A0A0D0Q2M0_9RHOB</name>